<comment type="caution">
    <text evidence="2">The sequence shown here is derived from an EMBL/GenBank/DDBJ whole genome shotgun (WGS) entry which is preliminary data.</text>
</comment>
<sequence length="54" mass="6159">MIDHFVETGHSTVERRDAEERLETRVDSDGQPSENRSEQPPASVSERNSNPHLE</sequence>
<dbReference type="EMBL" id="JBHSWV010000664">
    <property type="protein sequence ID" value="MFC6769056.1"/>
    <property type="molecule type" value="Genomic_DNA"/>
</dbReference>
<feature type="compositionally biased region" description="Basic and acidic residues" evidence="1">
    <location>
        <begin position="1"/>
        <end position="28"/>
    </location>
</feature>
<reference evidence="2 3" key="1">
    <citation type="journal article" date="2019" name="Int. J. Syst. Evol. Microbiol.">
        <title>The Global Catalogue of Microorganisms (GCM) 10K type strain sequencing project: providing services to taxonomists for standard genome sequencing and annotation.</title>
        <authorList>
            <consortium name="The Broad Institute Genomics Platform"/>
            <consortium name="The Broad Institute Genome Sequencing Center for Infectious Disease"/>
            <person name="Wu L."/>
            <person name="Ma J."/>
        </authorList>
    </citation>
    <scope>NUCLEOTIDE SEQUENCE [LARGE SCALE GENOMIC DNA]</scope>
    <source>
        <strain evidence="2 3">LMG 29247</strain>
    </source>
</reference>
<name>A0ABD5SYK4_9EURY</name>
<evidence type="ECO:0000313" key="3">
    <source>
        <dbReference type="Proteomes" id="UP001596383"/>
    </source>
</evidence>
<dbReference type="Proteomes" id="UP001596383">
    <property type="component" value="Unassembled WGS sequence"/>
</dbReference>
<evidence type="ECO:0000256" key="1">
    <source>
        <dbReference type="SAM" id="MobiDB-lite"/>
    </source>
</evidence>
<keyword evidence="3" id="KW-1185">Reference proteome</keyword>
<evidence type="ECO:0000313" key="2">
    <source>
        <dbReference type="EMBL" id="MFC6769056.1"/>
    </source>
</evidence>
<accession>A0ABD5SYK4</accession>
<gene>
    <name evidence="2" type="ORF">ACFQE6_29780</name>
</gene>
<feature type="compositionally biased region" description="Polar residues" evidence="1">
    <location>
        <begin position="30"/>
        <end position="54"/>
    </location>
</feature>
<protein>
    <submittedName>
        <fullName evidence="2">Uncharacterized protein</fullName>
    </submittedName>
</protein>
<dbReference type="AlphaFoldDB" id="A0ABD5SYK4"/>
<organism evidence="2 3">
    <name type="scientific">Natrinema soli</name>
    <dbReference type="NCBI Taxonomy" id="1930624"/>
    <lineage>
        <taxon>Archaea</taxon>
        <taxon>Methanobacteriati</taxon>
        <taxon>Methanobacteriota</taxon>
        <taxon>Stenosarchaea group</taxon>
        <taxon>Halobacteria</taxon>
        <taxon>Halobacteriales</taxon>
        <taxon>Natrialbaceae</taxon>
        <taxon>Natrinema</taxon>
    </lineage>
</organism>
<feature type="region of interest" description="Disordered" evidence="1">
    <location>
        <begin position="1"/>
        <end position="54"/>
    </location>
</feature>
<proteinExistence type="predicted"/>